<accession>A0A9W7X5Q9</accession>
<proteinExistence type="predicted"/>
<evidence type="ECO:0008006" key="3">
    <source>
        <dbReference type="Google" id="ProtNLM"/>
    </source>
</evidence>
<dbReference type="InterPro" id="IPR021109">
    <property type="entry name" value="Peptidase_aspartic_dom_sf"/>
</dbReference>
<gene>
    <name evidence="1" type="ORF">BS78_K227700</name>
</gene>
<evidence type="ECO:0000313" key="2">
    <source>
        <dbReference type="Proteomes" id="UP001164776"/>
    </source>
</evidence>
<feature type="non-terminal residue" evidence="1">
    <location>
        <position position="1"/>
    </location>
</feature>
<organism evidence="1 2">
    <name type="scientific">Paspalum vaginatum</name>
    <name type="common">seashore paspalum</name>
    <dbReference type="NCBI Taxonomy" id="158149"/>
    <lineage>
        <taxon>Eukaryota</taxon>
        <taxon>Viridiplantae</taxon>
        <taxon>Streptophyta</taxon>
        <taxon>Embryophyta</taxon>
        <taxon>Tracheophyta</taxon>
        <taxon>Spermatophyta</taxon>
        <taxon>Magnoliopsida</taxon>
        <taxon>Liliopsida</taxon>
        <taxon>Poales</taxon>
        <taxon>Poaceae</taxon>
        <taxon>PACMAD clade</taxon>
        <taxon>Panicoideae</taxon>
        <taxon>Andropogonodae</taxon>
        <taxon>Paspaleae</taxon>
        <taxon>Paspalinae</taxon>
        <taxon>Paspalum</taxon>
    </lineage>
</organism>
<dbReference type="CDD" id="cd00303">
    <property type="entry name" value="retropepsin_like"/>
    <property type="match status" value="1"/>
</dbReference>
<protein>
    <recommendedName>
        <fullName evidence="3">Peptidase A2 domain-containing protein</fullName>
    </recommendedName>
</protein>
<sequence>WSHIPITFSQEDLKLNDYPHNDAMVIHASIASWTVTKVLVDNGSSTDVILASTLDDMGISRQSLEPSHYPLCGFGGIKTNCIGKIDLLVSFADDVGARTETVTFDVVDIYYPYNVILGRGTINAFDATIHSHYLCMKIPAPFGVIAVYGSQKEARDIE</sequence>
<feature type="non-terminal residue" evidence="1">
    <location>
        <position position="158"/>
    </location>
</feature>
<dbReference type="EMBL" id="MU630939">
    <property type="protein sequence ID" value="KAJ1253603.1"/>
    <property type="molecule type" value="Genomic_DNA"/>
</dbReference>
<dbReference type="PANTHER" id="PTHR33240">
    <property type="entry name" value="OS08G0508500 PROTEIN"/>
    <property type="match status" value="1"/>
</dbReference>
<evidence type="ECO:0000313" key="1">
    <source>
        <dbReference type="EMBL" id="KAJ1253603.1"/>
    </source>
</evidence>
<dbReference type="PANTHER" id="PTHR33240:SF15">
    <property type="entry name" value="GAG-PRO-LIKE PROTEIN"/>
    <property type="match status" value="1"/>
</dbReference>
<dbReference type="Gene3D" id="2.40.70.10">
    <property type="entry name" value="Acid Proteases"/>
    <property type="match status" value="1"/>
</dbReference>
<dbReference type="OrthoDB" id="1937476at2759"/>
<name>A0A9W7X5Q9_9POAL</name>
<keyword evidence="2" id="KW-1185">Reference proteome</keyword>
<dbReference type="Proteomes" id="UP001164776">
    <property type="component" value="Unassembled WGS sequence"/>
</dbReference>
<reference evidence="1 2" key="1">
    <citation type="submission" date="2022-10" db="EMBL/GenBank/DDBJ databases">
        <title>WGS assembly of Paspalum vaginatum 540-79.</title>
        <authorList>
            <person name="Sun G."/>
            <person name="Wase N."/>
            <person name="Shu S."/>
            <person name="Jenkins J."/>
            <person name="Zhou B."/>
            <person name="Torres-Rodriguez J."/>
            <person name="Chen C."/>
            <person name="Sandor L."/>
            <person name="Plott C."/>
            <person name="Yoshinga Y."/>
            <person name="Daum C."/>
            <person name="Qi P."/>
            <person name="Barry K."/>
            <person name="Lipzen A."/>
            <person name="Berry L."/>
            <person name="Pedersen C."/>
            <person name="Gottilla T."/>
            <person name="Foltz A."/>
            <person name="Yu H."/>
            <person name="O'Malley R."/>
            <person name="Zhang C."/>
            <person name="Devos K."/>
            <person name="Sigmon B."/>
            <person name="Yu B."/>
            <person name="Obata T."/>
            <person name="Schmutz J."/>
            <person name="Schnable J."/>
        </authorList>
    </citation>
    <scope>NUCLEOTIDE SEQUENCE [LARGE SCALE GENOMIC DNA]</scope>
    <source>
        <strain evidence="2">cv. 540-79</strain>
    </source>
</reference>
<comment type="caution">
    <text evidence="1">The sequence shown here is derived from an EMBL/GenBank/DDBJ whole genome shotgun (WGS) entry which is preliminary data.</text>
</comment>
<dbReference type="AlphaFoldDB" id="A0A9W7X5Q9"/>